<feature type="transmembrane region" description="Helical" evidence="8">
    <location>
        <begin position="320"/>
        <end position="340"/>
    </location>
</feature>
<name>A0ABY5ZE19_9ACTN</name>
<evidence type="ECO:0000256" key="8">
    <source>
        <dbReference type="SAM" id="Phobius"/>
    </source>
</evidence>
<dbReference type="InterPro" id="IPR017871">
    <property type="entry name" value="ABC_transporter-like_CS"/>
</dbReference>
<dbReference type="Pfam" id="PF00664">
    <property type="entry name" value="ABC_membrane"/>
    <property type="match status" value="1"/>
</dbReference>
<keyword evidence="5 8" id="KW-1133">Transmembrane helix</keyword>
<dbReference type="PROSITE" id="PS00211">
    <property type="entry name" value="ABC_TRANSPORTER_1"/>
    <property type="match status" value="1"/>
</dbReference>
<feature type="transmembrane region" description="Helical" evidence="8">
    <location>
        <begin position="291"/>
        <end position="308"/>
    </location>
</feature>
<evidence type="ECO:0000259" key="10">
    <source>
        <dbReference type="PROSITE" id="PS50929"/>
    </source>
</evidence>
<feature type="transmembrane region" description="Helical" evidence="8">
    <location>
        <begin position="198"/>
        <end position="215"/>
    </location>
</feature>
<feature type="transmembrane region" description="Helical" evidence="8">
    <location>
        <begin position="171"/>
        <end position="192"/>
    </location>
</feature>
<dbReference type="InterPro" id="IPR039421">
    <property type="entry name" value="Type_1_exporter"/>
</dbReference>
<evidence type="ECO:0000259" key="9">
    <source>
        <dbReference type="PROSITE" id="PS50893"/>
    </source>
</evidence>
<dbReference type="PANTHER" id="PTHR43394">
    <property type="entry name" value="ATP-DEPENDENT PERMEASE MDL1, MITOCHONDRIAL"/>
    <property type="match status" value="1"/>
</dbReference>
<feature type="domain" description="ABC transporter" evidence="9">
    <location>
        <begin position="377"/>
        <end position="612"/>
    </location>
</feature>
<evidence type="ECO:0000256" key="1">
    <source>
        <dbReference type="ARBA" id="ARBA00004651"/>
    </source>
</evidence>
<proteinExistence type="predicted"/>
<evidence type="ECO:0000256" key="3">
    <source>
        <dbReference type="ARBA" id="ARBA00022741"/>
    </source>
</evidence>
<dbReference type="InterPro" id="IPR003593">
    <property type="entry name" value="AAA+_ATPase"/>
</dbReference>
<organism evidence="11 12">
    <name type="scientific">Dactylosporangium roseum</name>
    <dbReference type="NCBI Taxonomy" id="47989"/>
    <lineage>
        <taxon>Bacteria</taxon>
        <taxon>Bacillati</taxon>
        <taxon>Actinomycetota</taxon>
        <taxon>Actinomycetes</taxon>
        <taxon>Micromonosporales</taxon>
        <taxon>Micromonosporaceae</taxon>
        <taxon>Dactylosporangium</taxon>
    </lineage>
</organism>
<accession>A0ABY5ZE19</accession>
<evidence type="ECO:0000256" key="7">
    <source>
        <dbReference type="SAM" id="MobiDB-lite"/>
    </source>
</evidence>
<evidence type="ECO:0000313" key="11">
    <source>
        <dbReference type="EMBL" id="UWZ39195.1"/>
    </source>
</evidence>
<dbReference type="CDD" id="cd18543">
    <property type="entry name" value="ABC_6TM_Rv0194_D1_like"/>
    <property type="match status" value="1"/>
</dbReference>
<protein>
    <submittedName>
        <fullName evidence="11">ABC transporter ATP-binding protein</fullName>
    </submittedName>
</protein>
<evidence type="ECO:0000313" key="12">
    <source>
        <dbReference type="Proteomes" id="UP001058271"/>
    </source>
</evidence>
<gene>
    <name evidence="11" type="ORF">Drose_13750</name>
</gene>
<keyword evidence="2 8" id="KW-0812">Transmembrane</keyword>
<feature type="region of interest" description="Disordered" evidence="7">
    <location>
        <begin position="1"/>
        <end position="22"/>
    </location>
</feature>
<evidence type="ECO:0000256" key="2">
    <source>
        <dbReference type="ARBA" id="ARBA00022692"/>
    </source>
</evidence>
<comment type="subcellular location">
    <subcellularLocation>
        <location evidence="1">Cell membrane</location>
        <topology evidence="1">Multi-pass membrane protein</topology>
    </subcellularLocation>
</comment>
<evidence type="ECO:0000256" key="5">
    <source>
        <dbReference type="ARBA" id="ARBA00022989"/>
    </source>
</evidence>
<dbReference type="PROSITE" id="PS50893">
    <property type="entry name" value="ABC_TRANSPORTER_2"/>
    <property type="match status" value="1"/>
</dbReference>
<dbReference type="Proteomes" id="UP001058271">
    <property type="component" value="Chromosome"/>
</dbReference>
<dbReference type="PROSITE" id="PS50929">
    <property type="entry name" value="ABC_TM1F"/>
    <property type="match status" value="1"/>
</dbReference>
<feature type="compositionally biased region" description="Basic and acidic residues" evidence="7">
    <location>
        <begin position="621"/>
        <end position="635"/>
    </location>
</feature>
<dbReference type="SUPFAM" id="SSF90123">
    <property type="entry name" value="ABC transporter transmembrane region"/>
    <property type="match status" value="1"/>
</dbReference>
<feature type="transmembrane region" description="Helical" evidence="8">
    <location>
        <begin position="98"/>
        <end position="117"/>
    </location>
</feature>
<sequence length="654" mass="71054">MSLLNRLHTGRPRTGVGTAQPPFVPPAGPQRYGAPRAAIGADRSHSWLRRALPIVLAHRPAFLASLLLSLVGLVVQVLIPWVLGHGALNAIMRDRSSITHYAIVLVVLAAVAAVAGYTSRRLLMTTAYAIEFDLRNLFYAHLSKMSFSYYDKVQSGQLISRANSDIRSVQAYLAYAPFILVQSSMAVLAFGLMLTVNVPLAFVAMLTVPFVYLAGARMRRVMLPVSWLIQARLAEVATIVDENVSGVRVVKAFAAEGGQLRLLARAAERLKWACVRDADLRARFTPLIQNLVQVGLVFILLLGGWLVIHDRLQVGDLLTFSLLVVMLQAPFQMLGQLIMMGQRASASAKRIYEVLDEHPTVVDRAGAVDLVSSRGEIRFESVSFAYDEGGPLVLDGFDLRLNPGDTVAVVGRAGAGKSTVGRLLTRFYDVGAGRVLVDGHDVRDLTVASLRSNIGLVLDEPFLFSASIRDNIAYGHPDADFGDVEAAARSAGAHEFIGALPDGYDTVVGERGYTLSGGQRQRIAIARALLVNPPILVLDDATSAIDVQVERQIHAGLRERLAGRTTLVIAHRLSTIGLADRVALLDRGRVIAEGTHQELMETVPFYQAVLAQVASDEEQQDRERAWERSRPDRQPGDAAARAGDSWFDGGTEPS</sequence>
<dbReference type="InterPro" id="IPR011527">
    <property type="entry name" value="ABC1_TM_dom"/>
</dbReference>
<evidence type="ECO:0000256" key="4">
    <source>
        <dbReference type="ARBA" id="ARBA00022840"/>
    </source>
</evidence>
<evidence type="ECO:0000256" key="6">
    <source>
        <dbReference type="ARBA" id="ARBA00023136"/>
    </source>
</evidence>
<dbReference type="InterPro" id="IPR027417">
    <property type="entry name" value="P-loop_NTPase"/>
</dbReference>
<dbReference type="InterPro" id="IPR036640">
    <property type="entry name" value="ABC1_TM_sf"/>
</dbReference>
<reference evidence="11" key="1">
    <citation type="submission" date="2021-04" db="EMBL/GenBank/DDBJ databases">
        <title>Biosynthetic gene clusters of Dactylosporangioum roseum.</title>
        <authorList>
            <person name="Hartkoorn R.C."/>
            <person name="Beaudoing E."/>
            <person name="Hot D."/>
            <person name="Moureu S."/>
        </authorList>
    </citation>
    <scope>NUCLEOTIDE SEQUENCE</scope>
    <source>
        <strain evidence="11">NRRL B-16295</strain>
    </source>
</reference>
<dbReference type="SMART" id="SM00382">
    <property type="entry name" value="AAA"/>
    <property type="match status" value="1"/>
</dbReference>
<dbReference type="PANTHER" id="PTHR43394:SF1">
    <property type="entry name" value="ATP-BINDING CASSETTE SUB-FAMILY B MEMBER 10, MITOCHONDRIAL"/>
    <property type="match status" value="1"/>
</dbReference>
<dbReference type="GO" id="GO:0005524">
    <property type="term" value="F:ATP binding"/>
    <property type="evidence" value="ECO:0007669"/>
    <property type="project" value="UniProtKB-KW"/>
</dbReference>
<dbReference type="Pfam" id="PF00005">
    <property type="entry name" value="ABC_tran"/>
    <property type="match status" value="1"/>
</dbReference>
<dbReference type="InterPro" id="IPR003439">
    <property type="entry name" value="ABC_transporter-like_ATP-bd"/>
</dbReference>
<keyword evidence="6 8" id="KW-0472">Membrane</keyword>
<keyword evidence="4 11" id="KW-0067">ATP-binding</keyword>
<keyword evidence="12" id="KW-1185">Reference proteome</keyword>
<keyword evidence="3" id="KW-0547">Nucleotide-binding</keyword>
<dbReference type="SUPFAM" id="SSF52540">
    <property type="entry name" value="P-loop containing nucleoside triphosphate hydrolases"/>
    <property type="match status" value="1"/>
</dbReference>
<dbReference type="Gene3D" id="3.40.50.300">
    <property type="entry name" value="P-loop containing nucleotide triphosphate hydrolases"/>
    <property type="match status" value="1"/>
</dbReference>
<dbReference type="Gene3D" id="1.20.1560.10">
    <property type="entry name" value="ABC transporter type 1, transmembrane domain"/>
    <property type="match status" value="1"/>
</dbReference>
<feature type="transmembrane region" description="Helical" evidence="8">
    <location>
        <begin position="61"/>
        <end position="83"/>
    </location>
</feature>
<feature type="region of interest" description="Disordered" evidence="7">
    <location>
        <begin position="616"/>
        <end position="654"/>
    </location>
</feature>
<feature type="domain" description="ABC transmembrane type-1" evidence="10">
    <location>
        <begin position="63"/>
        <end position="343"/>
    </location>
</feature>
<dbReference type="EMBL" id="CP073721">
    <property type="protein sequence ID" value="UWZ39195.1"/>
    <property type="molecule type" value="Genomic_DNA"/>
</dbReference>